<feature type="compositionally biased region" description="Polar residues" evidence="1">
    <location>
        <begin position="112"/>
        <end position="123"/>
    </location>
</feature>
<gene>
    <name evidence="2" type="ORF">DQ400_05095</name>
</gene>
<evidence type="ECO:0008006" key="4">
    <source>
        <dbReference type="Google" id="ProtNLM"/>
    </source>
</evidence>
<feature type="compositionally biased region" description="Basic and acidic residues" evidence="1">
    <location>
        <begin position="207"/>
        <end position="228"/>
    </location>
</feature>
<dbReference type="InterPro" id="IPR022062">
    <property type="entry name" value="DUF3618"/>
</dbReference>
<feature type="region of interest" description="Disordered" evidence="1">
    <location>
        <begin position="291"/>
        <end position="385"/>
    </location>
</feature>
<dbReference type="OrthoDB" id="6065071at2"/>
<dbReference type="EMBL" id="QNTU01000002">
    <property type="protein sequence ID" value="RBI68745.1"/>
    <property type="molecule type" value="Genomic_DNA"/>
</dbReference>
<feature type="region of interest" description="Disordered" evidence="1">
    <location>
        <begin position="109"/>
        <end position="228"/>
    </location>
</feature>
<dbReference type="RefSeq" id="WP_113268713.1">
    <property type="nucleotide sequence ID" value="NZ_QNTU01000002.1"/>
</dbReference>
<feature type="compositionally biased region" description="Basic and acidic residues" evidence="1">
    <location>
        <begin position="306"/>
        <end position="331"/>
    </location>
</feature>
<feature type="region of interest" description="Disordered" evidence="1">
    <location>
        <begin position="1"/>
        <end position="22"/>
    </location>
</feature>
<feature type="compositionally biased region" description="Polar residues" evidence="1">
    <location>
        <begin position="193"/>
        <end position="204"/>
    </location>
</feature>
<accession>A0A365TUJ4</accession>
<protein>
    <recommendedName>
        <fullName evidence="4">DUF3618 domain-containing protein</fullName>
    </recommendedName>
</protein>
<dbReference type="AlphaFoldDB" id="A0A365TUJ4"/>
<evidence type="ECO:0000256" key="1">
    <source>
        <dbReference type="SAM" id="MobiDB-lite"/>
    </source>
</evidence>
<keyword evidence="3" id="KW-1185">Reference proteome</keyword>
<dbReference type="Pfam" id="PF12277">
    <property type="entry name" value="DUF3618"/>
    <property type="match status" value="1"/>
</dbReference>
<organism evidence="2 3">
    <name type="scientific">Vreelandella sulfidaeris</name>
    <dbReference type="NCBI Taxonomy" id="115553"/>
    <lineage>
        <taxon>Bacteria</taxon>
        <taxon>Pseudomonadati</taxon>
        <taxon>Pseudomonadota</taxon>
        <taxon>Gammaproteobacteria</taxon>
        <taxon>Oceanospirillales</taxon>
        <taxon>Halomonadaceae</taxon>
        <taxon>Vreelandella</taxon>
    </lineage>
</organism>
<evidence type="ECO:0000313" key="3">
    <source>
        <dbReference type="Proteomes" id="UP000252204"/>
    </source>
</evidence>
<proteinExistence type="predicted"/>
<feature type="compositionally biased region" description="Polar residues" evidence="1">
    <location>
        <begin position="369"/>
        <end position="385"/>
    </location>
</feature>
<feature type="compositionally biased region" description="Polar residues" evidence="1">
    <location>
        <begin position="152"/>
        <end position="165"/>
    </location>
</feature>
<comment type="caution">
    <text evidence="2">The sequence shown here is derived from an EMBL/GenBank/DDBJ whole genome shotgun (WGS) entry which is preliminary data.</text>
</comment>
<reference evidence="3" key="1">
    <citation type="submission" date="2018-06" db="EMBL/GenBank/DDBJ databases">
        <title>Whole genome sequencing of four bacterial strains from South Shetland trench revealing bio-synthetic gene clusters.</title>
        <authorList>
            <person name="Abdel-Mageed W.M."/>
            <person name="Lehri B."/>
            <person name="Jarmusch S."/>
            <person name="Miranda K."/>
            <person name="Goodfellow M."/>
            <person name="Jaspars M."/>
            <person name="Karlyshev A.V."/>
        </authorList>
    </citation>
    <scope>NUCLEOTIDE SEQUENCE [LARGE SCALE GENOMIC DNA]</scope>
    <source>
        <strain evidence="3">SST4</strain>
    </source>
</reference>
<dbReference type="Proteomes" id="UP000252204">
    <property type="component" value="Unassembled WGS sequence"/>
</dbReference>
<evidence type="ECO:0000313" key="2">
    <source>
        <dbReference type="EMBL" id="RBI68745.1"/>
    </source>
</evidence>
<feature type="compositionally biased region" description="Basic and acidic residues" evidence="1">
    <location>
        <begin position="167"/>
        <end position="178"/>
    </location>
</feature>
<name>A0A365TUJ4_9GAMM</name>
<sequence length="385" mass="41725">MTDKDNQRKPEDIEKDIHQSRERLDSTLHEIEERFSPQQLLNTSYEYIRQGGANEFVTNLGTTIKQNPLPFLLTSAGIGWLMLAQRNPNQGQHQHDGYASETDEHFYMGDEYSSTTRGPQSPQGIPVHEGTHPNGGAPAYSNAPSGVAGASDTLSGSETHGSSASHGDGKGRMSRVKESASSMKGGAKGKAQTLGQKAKQTAQQWGDKAHHMGDNMRDSTSRLHHNTHDHMHNMGQRARHSEGHASDFIQEHPLVVGALGFALGAALGAVFPATKKEDEYMGEYRDRALHKAAESGQEQMNKAQHTIHEKADKAQQTVHEKAEEAKEKSHQDQGSNVNANQDKRLEDSDSPTPKSDSSGSDRHSAGLAGSSTPSGNTQGSGTNRT</sequence>